<dbReference type="Pfam" id="PF04277">
    <property type="entry name" value="OAD_gamma"/>
    <property type="match status" value="1"/>
</dbReference>
<dbReference type="GO" id="GO:0015081">
    <property type="term" value="F:sodium ion transmembrane transporter activity"/>
    <property type="evidence" value="ECO:0007669"/>
    <property type="project" value="InterPro"/>
</dbReference>
<dbReference type="AlphaFoldDB" id="A0A1W1VJT8"/>
<protein>
    <submittedName>
        <fullName evidence="7">Sodium pump decarboxylases, gamma subunit</fullName>
    </submittedName>
</protein>
<name>A0A1W1VJT8_DESTI</name>
<evidence type="ECO:0000256" key="4">
    <source>
        <dbReference type="ARBA" id="ARBA00022989"/>
    </source>
</evidence>
<dbReference type="Proteomes" id="UP000192731">
    <property type="component" value="Unassembled WGS sequence"/>
</dbReference>
<dbReference type="NCBIfam" id="TIGR01195">
    <property type="entry name" value="oadG_fam"/>
    <property type="match status" value="1"/>
</dbReference>
<evidence type="ECO:0000256" key="5">
    <source>
        <dbReference type="ARBA" id="ARBA00023136"/>
    </source>
</evidence>
<feature type="transmembrane region" description="Helical" evidence="6">
    <location>
        <begin position="6"/>
        <end position="27"/>
    </location>
</feature>
<keyword evidence="2" id="KW-1003">Cell membrane</keyword>
<dbReference type="RefSeq" id="WP_084053842.1">
    <property type="nucleotide sequence ID" value="NZ_FWWT01000022.1"/>
</dbReference>
<comment type="subcellular location">
    <subcellularLocation>
        <location evidence="1">Cell membrane</location>
    </subcellularLocation>
</comment>
<evidence type="ECO:0000256" key="6">
    <source>
        <dbReference type="SAM" id="Phobius"/>
    </source>
</evidence>
<keyword evidence="4 6" id="KW-1133">Transmembrane helix</keyword>
<organism evidence="7 8">
    <name type="scientific">Desulfonispora thiosulfatigenes DSM 11270</name>
    <dbReference type="NCBI Taxonomy" id="656914"/>
    <lineage>
        <taxon>Bacteria</taxon>
        <taxon>Bacillati</taxon>
        <taxon>Bacillota</taxon>
        <taxon>Clostridia</taxon>
        <taxon>Eubacteriales</taxon>
        <taxon>Peptococcaceae</taxon>
        <taxon>Desulfonispora</taxon>
    </lineage>
</organism>
<keyword evidence="8" id="KW-1185">Reference proteome</keyword>
<proteinExistence type="predicted"/>
<evidence type="ECO:0000256" key="1">
    <source>
        <dbReference type="ARBA" id="ARBA00004236"/>
    </source>
</evidence>
<dbReference type="EMBL" id="FWWT01000022">
    <property type="protein sequence ID" value="SMB93490.1"/>
    <property type="molecule type" value="Genomic_DNA"/>
</dbReference>
<evidence type="ECO:0000256" key="3">
    <source>
        <dbReference type="ARBA" id="ARBA00022692"/>
    </source>
</evidence>
<evidence type="ECO:0000256" key="2">
    <source>
        <dbReference type="ARBA" id="ARBA00022475"/>
    </source>
</evidence>
<accession>A0A1W1VJT8</accession>
<keyword evidence="5 6" id="KW-0472">Membrane</keyword>
<dbReference type="STRING" id="656914.SAMN00017405_0044"/>
<keyword evidence="3 6" id="KW-0812">Transmembrane</keyword>
<evidence type="ECO:0000313" key="8">
    <source>
        <dbReference type="Proteomes" id="UP000192731"/>
    </source>
</evidence>
<gene>
    <name evidence="7" type="ORF">SAMN00017405_0044</name>
</gene>
<dbReference type="GO" id="GO:0005886">
    <property type="term" value="C:plasma membrane"/>
    <property type="evidence" value="ECO:0007669"/>
    <property type="project" value="UniProtKB-SubCell"/>
</dbReference>
<dbReference type="InterPro" id="IPR005899">
    <property type="entry name" value="Na_pump_deCOase"/>
</dbReference>
<evidence type="ECO:0000313" key="7">
    <source>
        <dbReference type="EMBL" id="SMB93490.1"/>
    </source>
</evidence>
<sequence>MWLYGLKVAALGIGIVFIALIALMYLIKAQSYLLDLFTKKEKSIIEVPNDKNPEVTKNKDEEDPEELVAVISAAIAALGHQVAIKKITRIQGSSGANWSQANRLDAMNTRRI</sequence>
<reference evidence="7 8" key="1">
    <citation type="submission" date="2017-04" db="EMBL/GenBank/DDBJ databases">
        <authorList>
            <person name="Afonso C.L."/>
            <person name="Miller P.J."/>
            <person name="Scott M.A."/>
            <person name="Spackman E."/>
            <person name="Goraichik I."/>
            <person name="Dimitrov K.M."/>
            <person name="Suarez D.L."/>
            <person name="Swayne D.E."/>
        </authorList>
    </citation>
    <scope>NUCLEOTIDE SEQUENCE [LARGE SCALE GENOMIC DNA]</scope>
    <source>
        <strain evidence="7 8">DSM 11270</strain>
    </source>
</reference>
<dbReference type="GO" id="GO:0036376">
    <property type="term" value="P:sodium ion export across plasma membrane"/>
    <property type="evidence" value="ECO:0007669"/>
    <property type="project" value="InterPro"/>
</dbReference>